<comment type="caution">
    <text evidence="1">The sequence shown here is derived from an EMBL/GenBank/DDBJ whole genome shotgun (WGS) entry which is preliminary data.</text>
</comment>
<proteinExistence type="predicted"/>
<protein>
    <submittedName>
        <fullName evidence="1">Uncharacterized protein</fullName>
    </submittedName>
</protein>
<accession>A0A645IEZ6</accession>
<evidence type="ECO:0000313" key="1">
    <source>
        <dbReference type="EMBL" id="MPN49891.1"/>
    </source>
</evidence>
<dbReference type="EMBL" id="VSSQ01113553">
    <property type="protein sequence ID" value="MPN49891.1"/>
    <property type="molecule type" value="Genomic_DNA"/>
</dbReference>
<dbReference type="AlphaFoldDB" id="A0A645IEZ6"/>
<sequence>MSRSPVRQVIPGYLGNHDMLQSQSFHRFCQMQRFIWIQWLRLAGGNVAESAVSGALTAHNHKGGRFL</sequence>
<gene>
    <name evidence="1" type="ORF">SDC9_197515</name>
</gene>
<reference evidence="1" key="1">
    <citation type="submission" date="2019-08" db="EMBL/GenBank/DDBJ databases">
        <authorList>
            <person name="Kucharzyk K."/>
            <person name="Murdoch R.W."/>
            <person name="Higgins S."/>
            <person name="Loffler F."/>
        </authorList>
    </citation>
    <scope>NUCLEOTIDE SEQUENCE</scope>
</reference>
<name>A0A645IEZ6_9ZZZZ</name>
<organism evidence="1">
    <name type="scientific">bioreactor metagenome</name>
    <dbReference type="NCBI Taxonomy" id="1076179"/>
    <lineage>
        <taxon>unclassified sequences</taxon>
        <taxon>metagenomes</taxon>
        <taxon>ecological metagenomes</taxon>
    </lineage>
</organism>